<keyword evidence="2" id="KW-1133">Transmembrane helix</keyword>
<gene>
    <name evidence="3" type="ORF">SAMN05216418_0590</name>
</gene>
<evidence type="ECO:0000313" key="3">
    <source>
        <dbReference type="EMBL" id="SDB84593.1"/>
    </source>
</evidence>
<feature type="region of interest" description="Disordered" evidence="1">
    <location>
        <begin position="20"/>
        <end position="172"/>
    </location>
</feature>
<protein>
    <submittedName>
        <fullName evidence="3">Uncharacterized protein</fullName>
    </submittedName>
</protein>
<dbReference type="STRING" id="993073.AS029_01740"/>
<evidence type="ECO:0000256" key="1">
    <source>
        <dbReference type="SAM" id="MobiDB-lite"/>
    </source>
</evidence>
<keyword evidence="2" id="KW-0812">Transmembrane</keyword>
<evidence type="ECO:0000256" key="2">
    <source>
        <dbReference type="SAM" id="Phobius"/>
    </source>
</evidence>
<proteinExistence type="predicted"/>
<feature type="compositionally biased region" description="Basic and acidic residues" evidence="1">
    <location>
        <begin position="83"/>
        <end position="102"/>
    </location>
</feature>
<evidence type="ECO:0000313" key="4">
    <source>
        <dbReference type="Proteomes" id="UP000183203"/>
    </source>
</evidence>
<accession>A0A1G6GRW4</accession>
<feature type="transmembrane region" description="Helical" evidence="2">
    <location>
        <begin position="224"/>
        <end position="246"/>
    </location>
</feature>
<dbReference type="Proteomes" id="UP000183203">
    <property type="component" value="Unassembled WGS sequence"/>
</dbReference>
<sequence length="247" mass="25703">MSTPGGPDDDVDDVTLWAGRLRAWPVVPTLDEGDDATVRSARSTPAADDEASEEVIDPVDDTILLRPAARRSEAPPTSTADPAPERDVPGRDAPERDAPERDAPDEDTAPSRSTGTRAERRAREADAIDAFSEAAGTDTVAHAVEVDDTTAGSRPRAGEPAPPRIDDASGAVREARSPVALGREAYGPRADAPVRVARRAADPRPSMTNAAAAHPRRTRGGARLLILLAVMVAVVAVAGVGVALLLG</sequence>
<feature type="compositionally biased region" description="Acidic residues" evidence="1">
    <location>
        <begin position="47"/>
        <end position="60"/>
    </location>
</feature>
<keyword evidence="2" id="KW-0472">Membrane</keyword>
<organism evidence="3 4">
    <name type="scientific">Microbacterium enclense</name>
    <dbReference type="NCBI Taxonomy" id="993073"/>
    <lineage>
        <taxon>Bacteria</taxon>
        <taxon>Bacillati</taxon>
        <taxon>Actinomycetota</taxon>
        <taxon>Actinomycetes</taxon>
        <taxon>Micrococcales</taxon>
        <taxon>Microbacteriaceae</taxon>
        <taxon>Microbacterium</taxon>
    </lineage>
</organism>
<dbReference type="OrthoDB" id="5073894at2"/>
<name>A0A1G6GRW4_9MICO</name>
<dbReference type="EMBL" id="FMYG01000001">
    <property type="protein sequence ID" value="SDB84593.1"/>
    <property type="molecule type" value="Genomic_DNA"/>
</dbReference>
<dbReference type="AlphaFoldDB" id="A0A1G6GRW4"/>
<dbReference type="RefSeq" id="WP_058230876.1">
    <property type="nucleotide sequence ID" value="NZ_FMYG01000001.1"/>
</dbReference>
<feature type="compositionally biased region" description="Basic and acidic residues" evidence="1">
    <location>
        <begin position="117"/>
        <end position="126"/>
    </location>
</feature>
<reference evidence="3 4" key="1">
    <citation type="submission" date="2016-09" db="EMBL/GenBank/DDBJ databases">
        <authorList>
            <person name="Capua I."/>
            <person name="De Benedictis P."/>
            <person name="Joannis T."/>
            <person name="Lombin L.H."/>
            <person name="Cattoli G."/>
        </authorList>
    </citation>
    <scope>NUCLEOTIDE SEQUENCE [LARGE SCALE GENOMIC DNA]</scope>
    <source>
        <strain evidence="3 4">NIO-1002</strain>
    </source>
</reference>